<proteinExistence type="predicted"/>
<dbReference type="Gene3D" id="3.10.450.50">
    <property type="match status" value="1"/>
</dbReference>
<name>A0ABR7TFF3_9BACT</name>
<gene>
    <name evidence="2" type="ORF">ICL07_01655</name>
</gene>
<dbReference type="InterPro" id="IPR046860">
    <property type="entry name" value="SnoaL_5"/>
</dbReference>
<evidence type="ECO:0000259" key="1">
    <source>
        <dbReference type="Pfam" id="PF20409"/>
    </source>
</evidence>
<evidence type="ECO:0000313" key="3">
    <source>
        <dbReference type="Proteomes" id="UP000659124"/>
    </source>
</evidence>
<dbReference type="RefSeq" id="WP_188086210.1">
    <property type="nucleotide sequence ID" value="NZ_JACVFC010000001.1"/>
</dbReference>
<protein>
    <submittedName>
        <fullName evidence="2">Nuclear transport factor 2 family protein</fullName>
    </submittedName>
</protein>
<feature type="domain" description="SnoaL-like" evidence="1">
    <location>
        <begin position="1"/>
        <end position="118"/>
    </location>
</feature>
<keyword evidence="3" id="KW-1185">Reference proteome</keyword>
<comment type="caution">
    <text evidence="2">The sequence shown here is derived from an EMBL/GenBank/DDBJ whole genome shotgun (WGS) entry which is preliminary data.</text>
</comment>
<sequence>MTIQEIAQRLVAHCEKENYEAAQKELYAEDAISIEPEAMGGYEKETKGLQNILRKGQQFTDSIEASYGTTISAPLIAGNAIAFTLKMDAKFKGRDRSTFEEICVYVVKDGKIISEQFFA</sequence>
<dbReference type="InterPro" id="IPR032710">
    <property type="entry name" value="NTF2-like_dom_sf"/>
</dbReference>
<accession>A0ABR7TFF3</accession>
<dbReference type="SUPFAM" id="SSF54427">
    <property type="entry name" value="NTF2-like"/>
    <property type="match status" value="1"/>
</dbReference>
<organism evidence="2 3">
    <name type="scientific">Chitinophaga qingshengii</name>
    <dbReference type="NCBI Taxonomy" id="1569794"/>
    <lineage>
        <taxon>Bacteria</taxon>
        <taxon>Pseudomonadati</taxon>
        <taxon>Bacteroidota</taxon>
        <taxon>Chitinophagia</taxon>
        <taxon>Chitinophagales</taxon>
        <taxon>Chitinophagaceae</taxon>
        <taxon>Chitinophaga</taxon>
    </lineage>
</organism>
<reference evidence="2 3" key="1">
    <citation type="submission" date="2020-09" db="EMBL/GenBank/DDBJ databases">
        <title>Genome sequences of type strains of Chitinophaga qingshengii and Chitinophaga varians.</title>
        <authorList>
            <person name="Kittiwongwattana C."/>
        </authorList>
    </citation>
    <scope>NUCLEOTIDE SEQUENCE [LARGE SCALE GENOMIC DNA]</scope>
    <source>
        <strain evidence="2 3">JCM 30026</strain>
    </source>
</reference>
<dbReference type="EMBL" id="JACVFC010000001">
    <property type="protein sequence ID" value="MBC9929057.1"/>
    <property type="molecule type" value="Genomic_DNA"/>
</dbReference>
<evidence type="ECO:0000313" key="2">
    <source>
        <dbReference type="EMBL" id="MBC9929057.1"/>
    </source>
</evidence>
<dbReference type="Proteomes" id="UP000659124">
    <property type="component" value="Unassembled WGS sequence"/>
</dbReference>
<dbReference type="Pfam" id="PF20409">
    <property type="entry name" value="SnoaL_5"/>
    <property type="match status" value="1"/>
</dbReference>